<evidence type="ECO:0000313" key="3">
    <source>
        <dbReference type="Proteomes" id="UP001597171"/>
    </source>
</evidence>
<organism evidence="2 3">
    <name type="scientific">Methylopila musalis</name>
    <dbReference type="NCBI Taxonomy" id="1134781"/>
    <lineage>
        <taxon>Bacteria</taxon>
        <taxon>Pseudomonadati</taxon>
        <taxon>Pseudomonadota</taxon>
        <taxon>Alphaproteobacteria</taxon>
        <taxon>Hyphomicrobiales</taxon>
        <taxon>Methylopilaceae</taxon>
        <taxon>Methylopila</taxon>
    </lineage>
</organism>
<evidence type="ECO:0008006" key="4">
    <source>
        <dbReference type="Google" id="ProtNLM"/>
    </source>
</evidence>
<evidence type="ECO:0000256" key="1">
    <source>
        <dbReference type="SAM" id="MobiDB-lite"/>
    </source>
</evidence>
<keyword evidence="3" id="KW-1185">Reference proteome</keyword>
<dbReference type="EMBL" id="JBHTMX010000005">
    <property type="protein sequence ID" value="MFD1330719.1"/>
    <property type="molecule type" value="Genomic_DNA"/>
</dbReference>
<dbReference type="Proteomes" id="UP001597171">
    <property type="component" value="Unassembled WGS sequence"/>
</dbReference>
<reference evidence="3" key="1">
    <citation type="journal article" date="2019" name="Int. J. Syst. Evol. Microbiol.">
        <title>The Global Catalogue of Microorganisms (GCM) 10K type strain sequencing project: providing services to taxonomists for standard genome sequencing and annotation.</title>
        <authorList>
            <consortium name="The Broad Institute Genomics Platform"/>
            <consortium name="The Broad Institute Genome Sequencing Center for Infectious Disease"/>
            <person name="Wu L."/>
            <person name="Ma J."/>
        </authorList>
    </citation>
    <scope>NUCLEOTIDE SEQUENCE [LARGE SCALE GENOMIC DNA]</scope>
    <source>
        <strain evidence="3">CCUG 61696</strain>
    </source>
</reference>
<comment type="caution">
    <text evidence="2">The sequence shown here is derived from an EMBL/GenBank/DDBJ whole genome shotgun (WGS) entry which is preliminary data.</text>
</comment>
<name>A0ABW3Z380_9HYPH</name>
<sequence length="211" mass="22229">MTAAVDVPSGYVTAAEYARMRGVSKQAASKWPLVRVEDPRRPGKYLVDVAATDAKRAVEQNPLKRMAPTAPAQGEALAASIAPAALSPALDADRAQARSSRAEKEHWSALNERLGYGERVGALVSRAQVERAQAEIMRSLRTNMMAVGALVAPKVADESDPRAVRALIDAAVRRALSGASVDIDKLAEAEDAAAETETAPDGAPTMEDADA</sequence>
<dbReference type="RefSeq" id="WP_378773906.1">
    <property type="nucleotide sequence ID" value="NZ_JBHTMX010000005.1"/>
</dbReference>
<gene>
    <name evidence="2" type="ORF">ACFQ4O_01760</name>
</gene>
<feature type="compositionally biased region" description="Low complexity" evidence="1">
    <location>
        <begin position="195"/>
        <end position="205"/>
    </location>
</feature>
<accession>A0ABW3Z380</accession>
<feature type="region of interest" description="Disordered" evidence="1">
    <location>
        <begin position="188"/>
        <end position="211"/>
    </location>
</feature>
<proteinExistence type="predicted"/>
<protein>
    <recommendedName>
        <fullName evidence="4">Terminase small subunit</fullName>
    </recommendedName>
</protein>
<evidence type="ECO:0000313" key="2">
    <source>
        <dbReference type="EMBL" id="MFD1330719.1"/>
    </source>
</evidence>